<dbReference type="EMBL" id="JADMCD010000007">
    <property type="protein sequence ID" value="MBF8641852.1"/>
    <property type="molecule type" value="Genomic_DNA"/>
</dbReference>
<name>A0ABS0FNF1_PSELU</name>
<protein>
    <submittedName>
        <fullName evidence="1">Uncharacterized protein</fullName>
    </submittedName>
</protein>
<dbReference type="Proteomes" id="UP000626180">
    <property type="component" value="Unassembled WGS sequence"/>
</dbReference>
<sequence>MLQLFRKTLPLPAPPYLIVTPLSASLFRPLSRLFKKILPPLHGQCAIALR</sequence>
<keyword evidence="2" id="KW-1185">Reference proteome</keyword>
<gene>
    <name evidence="1" type="ORF">IRZ65_14285</name>
</gene>
<dbReference type="RefSeq" id="WP_156913089.1">
    <property type="nucleotide sequence ID" value="NZ_CP044086.1"/>
</dbReference>
<comment type="caution">
    <text evidence="1">The sequence shown here is derived from an EMBL/GenBank/DDBJ whole genome shotgun (WGS) entry which is preliminary data.</text>
</comment>
<proteinExistence type="predicted"/>
<reference evidence="1 2" key="1">
    <citation type="submission" date="2020-10" db="EMBL/GenBank/DDBJ databases">
        <title>Genome sequences of Pseudomonas isolates.</title>
        <authorList>
            <person name="Wessels L."/>
            <person name="Reich F."/>
            <person name="Hammerl J."/>
        </authorList>
    </citation>
    <scope>NUCLEOTIDE SEQUENCE [LARGE SCALE GENOMIC DNA]</scope>
    <source>
        <strain evidence="1 2">20-MO00624-0</strain>
    </source>
</reference>
<accession>A0ABS0FNF1</accession>
<evidence type="ECO:0000313" key="1">
    <source>
        <dbReference type="EMBL" id="MBF8641852.1"/>
    </source>
</evidence>
<organism evidence="1 2">
    <name type="scientific">Pseudomonas luteola</name>
    <dbReference type="NCBI Taxonomy" id="47886"/>
    <lineage>
        <taxon>Bacteria</taxon>
        <taxon>Pseudomonadati</taxon>
        <taxon>Pseudomonadota</taxon>
        <taxon>Gammaproteobacteria</taxon>
        <taxon>Pseudomonadales</taxon>
        <taxon>Pseudomonadaceae</taxon>
        <taxon>Pseudomonas</taxon>
    </lineage>
</organism>
<evidence type="ECO:0000313" key="2">
    <source>
        <dbReference type="Proteomes" id="UP000626180"/>
    </source>
</evidence>